<dbReference type="PRINTS" id="PR00080">
    <property type="entry name" value="SDRFAMILY"/>
</dbReference>
<evidence type="ECO:0000256" key="1">
    <source>
        <dbReference type="ARBA" id="ARBA00006484"/>
    </source>
</evidence>
<gene>
    <name evidence="2" type="ORF">ACFPZN_30565</name>
</gene>
<protein>
    <submittedName>
        <fullName evidence="2">3-hydroxybutyrate dehydrogenase</fullName>
        <ecNumber evidence="2">1.1.1.30</ecNumber>
    </submittedName>
</protein>
<dbReference type="InterPro" id="IPR050259">
    <property type="entry name" value="SDR"/>
</dbReference>
<dbReference type="InterPro" id="IPR011294">
    <property type="entry name" value="3-OHbutyrate_DH"/>
</dbReference>
<dbReference type="Pfam" id="PF13561">
    <property type="entry name" value="adh_short_C2"/>
    <property type="match status" value="1"/>
</dbReference>
<reference evidence="3" key="1">
    <citation type="journal article" date="2019" name="Int. J. Syst. Evol. Microbiol.">
        <title>The Global Catalogue of Microorganisms (GCM) 10K type strain sequencing project: providing services to taxonomists for standard genome sequencing and annotation.</title>
        <authorList>
            <consortium name="The Broad Institute Genomics Platform"/>
            <consortium name="The Broad Institute Genome Sequencing Center for Infectious Disease"/>
            <person name="Wu L."/>
            <person name="Ma J."/>
        </authorList>
    </citation>
    <scope>NUCLEOTIDE SEQUENCE [LARGE SCALE GENOMIC DNA]</scope>
    <source>
        <strain evidence="3">KCTC 42087</strain>
    </source>
</reference>
<dbReference type="Proteomes" id="UP001596074">
    <property type="component" value="Unassembled WGS sequence"/>
</dbReference>
<dbReference type="InterPro" id="IPR036291">
    <property type="entry name" value="NAD(P)-bd_dom_sf"/>
</dbReference>
<comment type="similarity">
    <text evidence="1">Belongs to the short-chain dehydrogenases/reductases (SDR) family.</text>
</comment>
<dbReference type="PANTHER" id="PTHR42879:SF2">
    <property type="entry name" value="3-OXOACYL-[ACYL-CARRIER-PROTEIN] REDUCTASE FABG"/>
    <property type="match status" value="1"/>
</dbReference>
<dbReference type="NCBIfam" id="TIGR01963">
    <property type="entry name" value="PHB_DH"/>
    <property type="match status" value="1"/>
</dbReference>
<dbReference type="RefSeq" id="WP_378285719.1">
    <property type="nucleotide sequence ID" value="NZ_JBHSON010000048.1"/>
</dbReference>
<evidence type="ECO:0000313" key="2">
    <source>
        <dbReference type="EMBL" id="MFC5749993.1"/>
    </source>
</evidence>
<dbReference type="SUPFAM" id="SSF51735">
    <property type="entry name" value="NAD(P)-binding Rossmann-fold domains"/>
    <property type="match status" value="1"/>
</dbReference>
<dbReference type="PANTHER" id="PTHR42879">
    <property type="entry name" value="3-OXOACYL-(ACYL-CARRIER-PROTEIN) REDUCTASE"/>
    <property type="match status" value="1"/>
</dbReference>
<keyword evidence="3" id="KW-1185">Reference proteome</keyword>
<dbReference type="EMBL" id="JBHSON010000048">
    <property type="protein sequence ID" value="MFC5749993.1"/>
    <property type="molecule type" value="Genomic_DNA"/>
</dbReference>
<dbReference type="Gene3D" id="3.40.50.720">
    <property type="entry name" value="NAD(P)-binding Rossmann-like Domain"/>
    <property type="match status" value="1"/>
</dbReference>
<dbReference type="EC" id="1.1.1.30" evidence="2"/>
<organism evidence="2 3">
    <name type="scientific">Actinomadura rugatobispora</name>
    <dbReference type="NCBI Taxonomy" id="1994"/>
    <lineage>
        <taxon>Bacteria</taxon>
        <taxon>Bacillati</taxon>
        <taxon>Actinomycetota</taxon>
        <taxon>Actinomycetes</taxon>
        <taxon>Streptosporangiales</taxon>
        <taxon>Thermomonosporaceae</taxon>
        <taxon>Actinomadura</taxon>
    </lineage>
</organism>
<name>A0ABW1A8S5_9ACTN</name>
<dbReference type="NCBIfam" id="NF009093">
    <property type="entry name" value="PRK12429.1"/>
    <property type="match status" value="1"/>
</dbReference>
<proteinExistence type="inferred from homology"/>
<dbReference type="PRINTS" id="PR00081">
    <property type="entry name" value="GDHRDH"/>
</dbReference>
<dbReference type="InterPro" id="IPR002347">
    <property type="entry name" value="SDR_fam"/>
</dbReference>
<sequence>MTPHTDARPDLSGRTALVTGAAGGIGLACARRLASAGAHVVVADIRSDAAAEAAAKIGGTARAADLADLDAAEALGRDCGADILVNNAGFQHVAPLEEFPPEVFSRIMRTMVEAPFRLVRASLPGMYGRGWGRIVNISSVHGLRASPYKAAYVAAKHALEGLSKVIALEGAEHGVTSNCVCPAYVRTPLVEGQIEDQARVHGMSAEAVTAEVLLAKAAVKRLIEPDEVAELVAYLCAPPAAMITGASLSLDGGWTAH</sequence>
<comment type="caution">
    <text evidence="2">The sequence shown here is derived from an EMBL/GenBank/DDBJ whole genome shotgun (WGS) entry which is preliminary data.</text>
</comment>
<accession>A0ABW1A8S5</accession>
<dbReference type="InterPro" id="IPR020904">
    <property type="entry name" value="Sc_DH/Rdtase_CS"/>
</dbReference>
<keyword evidence="2" id="KW-0560">Oxidoreductase</keyword>
<evidence type="ECO:0000313" key="3">
    <source>
        <dbReference type="Proteomes" id="UP001596074"/>
    </source>
</evidence>
<dbReference type="PROSITE" id="PS00061">
    <property type="entry name" value="ADH_SHORT"/>
    <property type="match status" value="1"/>
</dbReference>
<dbReference type="GO" id="GO:0003858">
    <property type="term" value="F:3-hydroxybutyrate dehydrogenase activity"/>
    <property type="evidence" value="ECO:0007669"/>
    <property type="project" value="UniProtKB-EC"/>
</dbReference>